<evidence type="ECO:0000256" key="1">
    <source>
        <dbReference type="SAM" id="MobiDB-lite"/>
    </source>
</evidence>
<dbReference type="EMBL" id="CAJOBR010092929">
    <property type="protein sequence ID" value="CAF5143479.1"/>
    <property type="molecule type" value="Genomic_DNA"/>
</dbReference>
<evidence type="ECO:0000313" key="4">
    <source>
        <dbReference type="Proteomes" id="UP000663873"/>
    </source>
</evidence>
<dbReference type="Proteomes" id="UP000663873">
    <property type="component" value="Unassembled WGS sequence"/>
</dbReference>
<feature type="compositionally biased region" description="Polar residues" evidence="1">
    <location>
        <begin position="9"/>
        <end position="18"/>
    </location>
</feature>
<proteinExistence type="predicted"/>
<name>A0A821ZWM2_9BILA</name>
<dbReference type="AlphaFoldDB" id="A0A821ZWM2"/>
<keyword evidence="4" id="KW-1185">Reference proteome</keyword>
<gene>
    <name evidence="3" type="ORF">QYT958_LOCUS47926</name>
    <name evidence="2" type="ORF">UJA718_LOCUS49816</name>
</gene>
<evidence type="ECO:0000313" key="3">
    <source>
        <dbReference type="EMBL" id="CAF5143479.1"/>
    </source>
</evidence>
<accession>A0A821ZWM2</accession>
<reference evidence="2" key="1">
    <citation type="submission" date="2021-02" db="EMBL/GenBank/DDBJ databases">
        <authorList>
            <person name="Nowell W R."/>
        </authorList>
    </citation>
    <scope>NUCLEOTIDE SEQUENCE</scope>
</reference>
<protein>
    <submittedName>
        <fullName evidence="2">Uncharacterized protein</fullName>
    </submittedName>
</protein>
<dbReference type="EMBL" id="CAJOBP010106565">
    <property type="protein sequence ID" value="CAF4990958.1"/>
    <property type="molecule type" value="Genomic_DNA"/>
</dbReference>
<organism evidence="2 4">
    <name type="scientific">Rotaria socialis</name>
    <dbReference type="NCBI Taxonomy" id="392032"/>
    <lineage>
        <taxon>Eukaryota</taxon>
        <taxon>Metazoa</taxon>
        <taxon>Spiralia</taxon>
        <taxon>Gnathifera</taxon>
        <taxon>Rotifera</taxon>
        <taxon>Eurotatoria</taxon>
        <taxon>Bdelloidea</taxon>
        <taxon>Philodinida</taxon>
        <taxon>Philodinidae</taxon>
        <taxon>Rotaria</taxon>
    </lineage>
</organism>
<sequence length="44" mass="4684">DFLVLGNRSRATTQSGGSSAIKESGDSNSATIDDTNDIERIDRL</sequence>
<feature type="non-terminal residue" evidence="2">
    <location>
        <position position="1"/>
    </location>
</feature>
<feature type="region of interest" description="Disordered" evidence="1">
    <location>
        <begin position="1"/>
        <end position="44"/>
    </location>
</feature>
<dbReference type="Proteomes" id="UP000663848">
    <property type="component" value="Unassembled WGS sequence"/>
</dbReference>
<evidence type="ECO:0000313" key="2">
    <source>
        <dbReference type="EMBL" id="CAF4990958.1"/>
    </source>
</evidence>
<feature type="non-terminal residue" evidence="2">
    <location>
        <position position="44"/>
    </location>
</feature>
<comment type="caution">
    <text evidence="2">The sequence shown here is derived from an EMBL/GenBank/DDBJ whole genome shotgun (WGS) entry which is preliminary data.</text>
</comment>